<name>A0ABQ7D0R3_BRACR</name>
<evidence type="ECO:0000259" key="3">
    <source>
        <dbReference type="PROSITE" id="PS51649"/>
    </source>
</evidence>
<keyword evidence="5" id="KW-1185">Reference proteome</keyword>
<protein>
    <recommendedName>
        <fullName evidence="3">NPH3 domain-containing protein</fullName>
    </recommendedName>
</protein>
<reference evidence="4 5" key="1">
    <citation type="journal article" date="2020" name="BMC Genomics">
        <title>Intraspecific diversification of the crop wild relative Brassica cretica Lam. using demographic model selection.</title>
        <authorList>
            <person name="Kioukis A."/>
            <person name="Michalopoulou V.A."/>
            <person name="Briers L."/>
            <person name="Pirintsos S."/>
            <person name="Studholme D.J."/>
            <person name="Pavlidis P."/>
            <person name="Sarris P.F."/>
        </authorList>
    </citation>
    <scope>NUCLEOTIDE SEQUENCE [LARGE SCALE GENOMIC DNA]</scope>
    <source>
        <strain evidence="5">cv. PFS-1207/04</strain>
    </source>
</reference>
<organism evidence="4 5">
    <name type="scientific">Brassica cretica</name>
    <name type="common">Mustard</name>
    <dbReference type="NCBI Taxonomy" id="69181"/>
    <lineage>
        <taxon>Eukaryota</taxon>
        <taxon>Viridiplantae</taxon>
        <taxon>Streptophyta</taxon>
        <taxon>Embryophyta</taxon>
        <taxon>Tracheophyta</taxon>
        <taxon>Spermatophyta</taxon>
        <taxon>Magnoliopsida</taxon>
        <taxon>eudicotyledons</taxon>
        <taxon>Gunneridae</taxon>
        <taxon>Pentapetalae</taxon>
        <taxon>rosids</taxon>
        <taxon>malvids</taxon>
        <taxon>Brassicales</taxon>
        <taxon>Brassicaceae</taxon>
        <taxon>Brassiceae</taxon>
        <taxon>Brassica</taxon>
    </lineage>
</organism>
<gene>
    <name evidence="4" type="ORF">DY000_02015397</name>
</gene>
<dbReference type="Proteomes" id="UP000266723">
    <property type="component" value="Unassembled WGS sequence"/>
</dbReference>
<accession>A0ABQ7D0R3</accession>
<dbReference type="PANTHER" id="PTHR32370">
    <property type="entry name" value="OS12G0117600 PROTEIN"/>
    <property type="match status" value="1"/>
</dbReference>
<evidence type="ECO:0000256" key="2">
    <source>
        <dbReference type="PROSITE-ProRule" id="PRU00982"/>
    </source>
</evidence>
<comment type="similarity">
    <text evidence="2">Belongs to the NPH3 family.</text>
</comment>
<keyword evidence="1" id="KW-0833">Ubl conjugation pathway</keyword>
<dbReference type="Pfam" id="PF03000">
    <property type="entry name" value="NPH3"/>
    <property type="match status" value="1"/>
</dbReference>
<sequence length="228" mass="25860">MHRWALQCPHIVSYMAQVMKFINICFFLNATSARVLGLSSSLRFTEQRNGEPCFKNCFTDCARAVLAGGAAAKSEALKEEVLATGLLEDNPVAECNQKHNNDSSYGTYGIMVTLRIESLFDGLLHSKENWRATVCLMDSCIPRKTGELQAHQKIDKTKRKRLCRILDCKKLSVDASKNAAQSQLLALRVMVHILFDGASTSCDIYNNKHYYYKRNSSFEKKLYKKKKM</sequence>
<evidence type="ECO:0000313" key="5">
    <source>
        <dbReference type="Proteomes" id="UP000266723"/>
    </source>
</evidence>
<dbReference type="InterPro" id="IPR043454">
    <property type="entry name" value="NPH3/RPT2-like"/>
</dbReference>
<dbReference type="InterPro" id="IPR027356">
    <property type="entry name" value="NPH3_dom"/>
</dbReference>
<evidence type="ECO:0000313" key="4">
    <source>
        <dbReference type="EMBL" id="KAF3565851.1"/>
    </source>
</evidence>
<dbReference type="PROSITE" id="PS51649">
    <property type="entry name" value="NPH3"/>
    <property type="match status" value="1"/>
</dbReference>
<proteinExistence type="inferred from homology"/>
<comment type="caution">
    <text evidence="4">The sequence shown here is derived from an EMBL/GenBank/DDBJ whole genome shotgun (WGS) entry which is preliminary data.</text>
</comment>
<evidence type="ECO:0000256" key="1">
    <source>
        <dbReference type="ARBA" id="ARBA00022786"/>
    </source>
</evidence>
<feature type="domain" description="NPH3" evidence="3">
    <location>
        <begin position="148"/>
        <end position="200"/>
    </location>
</feature>
<dbReference type="EMBL" id="QGKV02000759">
    <property type="protein sequence ID" value="KAF3565851.1"/>
    <property type="molecule type" value="Genomic_DNA"/>
</dbReference>